<dbReference type="PROSITE" id="PS51318">
    <property type="entry name" value="TAT"/>
    <property type="match status" value="1"/>
</dbReference>
<dbReference type="Gene3D" id="3.40.720.10">
    <property type="entry name" value="Alkaline Phosphatase, subunit A"/>
    <property type="match status" value="1"/>
</dbReference>
<protein>
    <recommendedName>
        <fullName evidence="5">Sulfatase N-terminal domain-containing protein</fullName>
    </recommendedName>
</protein>
<dbReference type="GO" id="GO:0046872">
    <property type="term" value="F:metal ion binding"/>
    <property type="evidence" value="ECO:0007669"/>
    <property type="project" value="UniProtKB-KW"/>
</dbReference>
<dbReference type="SUPFAM" id="SSF53649">
    <property type="entry name" value="Alkaline phosphatase-like"/>
    <property type="match status" value="1"/>
</dbReference>
<keyword evidence="3" id="KW-0378">Hydrolase</keyword>
<name>X1I6B5_9ZZZZ</name>
<dbReference type="InterPro" id="IPR024607">
    <property type="entry name" value="Sulfatase_CS"/>
</dbReference>
<reference evidence="6" key="1">
    <citation type="journal article" date="2014" name="Front. Microbiol.">
        <title>High frequency of phylogenetically diverse reductive dehalogenase-homologous genes in deep subseafloor sedimentary metagenomes.</title>
        <authorList>
            <person name="Kawai M."/>
            <person name="Futagami T."/>
            <person name="Toyoda A."/>
            <person name="Takaki Y."/>
            <person name="Nishi S."/>
            <person name="Hori S."/>
            <person name="Arai W."/>
            <person name="Tsubouchi T."/>
            <person name="Morono Y."/>
            <person name="Uchiyama I."/>
            <person name="Ito T."/>
            <person name="Fujiyama A."/>
            <person name="Inagaki F."/>
            <person name="Takami H."/>
        </authorList>
    </citation>
    <scope>NUCLEOTIDE SEQUENCE</scope>
    <source>
        <strain evidence="6">Expedition CK06-06</strain>
    </source>
</reference>
<evidence type="ECO:0000256" key="4">
    <source>
        <dbReference type="ARBA" id="ARBA00022837"/>
    </source>
</evidence>
<dbReference type="AlphaFoldDB" id="X1I6B5"/>
<evidence type="ECO:0000256" key="1">
    <source>
        <dbReference type="ARBA" id="ARBA00008779"/>
    </source>
</evidence>
<organism evidence="6">
    <name type="scientific">marine sediment metagenome</name>
    <dbReference type="NCBI Taxonomy" id="412755"/>
    <lineage>
        <taxon>unclassified sequences</taxon>
        <taxon>metagenomes</taxon>
        <taxon>ecological metagenomes</taxon>
    </lineage>
</organism>
<dbReference type="PROSITE" id="PS00523">
    <property type="entry name" value="SULFATASE_1"/>
    <property type="match status" value="1"/>
</dbReference>
<dbReference type="InterPro" id="IPR000917">
    <property type="entry name" value="Sulfatase_N"/>
</dbReference>
<dbReference type="GO" id="GO:0004065">
    <property type="term" value="F:arylsulfatase activity"/>
    <property type="evidence" value="ECO:0007669"/>
    <property type="project" value="TreeGrafter"/>
</dbReference>
<evidence type="ECO:0000256" key="2">
    <source>
        <dbReference type="ARBA" id="ARBA00022723"/>
    </source>
</evidence>
<evidence type="ECO:0000313" key="6">
    <source>
        <dbReference type="EMBL" id="GAH61639.1"/>
    </source>
</evidence>
<comment type="similarity">
    <text evidence="1">Belongs to the sulfatase family.</text>
</comment>
<feature type="non-terminal residue" evidence="6">
    <location>
        <position position="208"/>
    </location>
</feature>
<dbReference type="InterPro" id="IPR050738">
    <property type="entry name" value="Sulfatase"/>
</dbReference>
<proteinExistence type="inferred from homology"/>
<sequence>MKNTRRDFLKAIGFYASAFAIPGCAGSGRRAAIELSEDRPNFLWITCEDVSPDYLGCYGDDYATTPNLDKFTSEGVRYTKAFATAPVCAPARSCLVTGMYATSLGTQHLRSDIKLPVQIKCFPQYLMAAGYYCSNNYKKDYNFMDVGVWDESSKAAHWRKRKPGQPFFSVFNFTSTHQGQINGSDEEFFAKYRSKLTPEERHDPAKIS</sequence>
<comment type="caution">
    <text evidence="6">The sequence shown here is derived from an EMBL/GenBank/DDBJ whole genome shotgun (WGS) entry which is preliminary data.</text>
</comment>
<keyword evidence="2" id="KW-0479">Metal-binding</keyword>
<dbReference type="Pfam" id="PF00884">
    <property type="entry name" value="Sulfatase"/>
    <property type="match status" value="1"/>
</dbReference>
<keyword evidence="4" id="KW-0106">Calcium</keyword>
<gene>
    <name evidence="6" type="ORF">S03H2_29313</name>
</gene>
<evidence type="ECO:0000259" key="5">
    <source>
        <dbReference type="Pfam" id="PF00884"/>
    </source>
</evidence>
<dbReference type="EMBL" id="BARU01017684">
    <property type="protein sequence ID" value="GAH61639.1"/>
    <property type="molecule type" value="Genomic_DNA"/>
</dbReference>
<dbReference type="InterPro" id="IPR017850">
    <property type="entry name" value="Alkaline_phosphatase_core_sf"/>
</dbReference>
<dbReference type="InterPro" id="IPR006311">
    <property type="entry name" value="TAT_signal"/>
</dbReference>
<dbReference type="PANTHER" id="PTHR42693:SF53">
    <property type="entry name" value="ENDO-4-O-SULFATASE"/>
    <property type="match status" value="1"/>
</dbReference>
<accession>X1I6B5</accession>
<dbReference type="PANTHER" id="PTHR42693">
    <property type="entry name" value="ARYLSULFATASE FAMILY MEMBER"/>
    <property type="match status" value="1"/>
</dbReference>
<evidence type="ECO:0000256" key="3">
    <source>
        <dbReference type="ARBA" id="ARBA00022801"/>
    </source>
</evidence>
<feature type="domain" description="Sulfatase N-terminal" evidence="5">
    <location>
        <begin position="40"/>
        <end position="133"/>
    </location>
</feature>